<reference evidence="3" key="1">
    <citation type="journal article" date="2019" name="Int. J. Syst. Evol. Microbiol.">
        <title>The Global Catalogue of Microorganisms (GCM) 10K type strain sequencing project: providing services to taxonomists for standard genome sequencing and annotation.</title>
        <authorList>
            <consortium name="The Broad Institute Genomics Platform"/>
            <consortium name="The Broad Institute Genome Sequencing Center for Infectious Disease"/>
            <person name="Wu L."/>
            <person name="Ma J."/>
        </authorList>
    </citation>
    <scope>NUCLEOTIDE SEQUENCE [LARGE SCALE GENOMIC DNA]</scope>
    <source>
        <strain evidence="3">NBRC 108565</strain>
    </source>
</reference>
<organism evidence="2 3">
    <name type="scientific">Paraoerskovia sediminicola</name>
    <dbReference type="NCBI Taxonomy" id="1138587"/>
    <lineage>
        <taxon>Bacteria</taxon>
        <taxon>Bacillati</taxon>
        <taxon>Actinomycetota</taxon>
        <taxon>Actinomycetes</taxon>
        <taxon>Micrococcales</taxon>
        <taxon>Cellulomonadaceae</taxon>
        <taxon>Paraoerskovia</taxon>
    </lineage>
</organism>
<dbReference type="InterPro" id="IPR039422">
    <property type="entry name" value="MarR/SlyA-like"/>
</dbReference>
<protein>
    <recommendedName>
        <fullName evidence="1">HTH marR-type domain-containing protein</fullName>
    </recommendedName>
</protein>
<feature type="domain" description="HTH marR-type" evidence="1">
    <location>
        <begin position="9"/>
        <end position="146"/>
    </location>
</feature>
<dbReference type="SUPFAM" id="SSF46785">
    <property type="entry name" value="Winged helix' DNA-binding domain"/>
    <property type="match status" value="1"/>
</dbReference>
<proteinExistence type="predicted"/>
<dbReference type="PANTHER" id="PTHR33164:SF43">
    <property type="entry name" value="HTH-TYPE TRANSCRIPTIONAL REPRESSOR YETL"/>
    <property type="match status" value="1"/>
</dbReference>
<evidence type="ECO:0000259" key="1">
    <source>
        <dbReference type="PROSITE" id="PS50995"/>
    </source>
</evidence>
<dbReference type="Gene3D" id="1.10.10.10">
    <property type="entry name" value="Winged helix-like DNA-binding domain superfamily/Winged helix DNA-binding domain"/>
    <property type="match status" value="1"/>
</dbReference>
<evidence type="ECO:0000313" key="2">
    <source>
        <dbReference type="EMBL" id="BDZ43361.1"/>
    </source>
</evidence>
<dbReference type="InterPro" id="IPR036388">
    <property type="entry name" value="WH-like_DNA-bd_sf"/>
</dbReference>
<dbReference type="EMBL" id="AP027729">
    <property type="protein sequence ID" value="BDZ43361.1"/>
    <property type="molecule type" value="Genomic_DNA"/>
</dbReference>
<dbReference type="InterPro" id="IPR000835">
    <property type="entry name" value="HTH_MarR-typ"/>
</dbReference>
<accession>A0ABM8G586</accession>
<dbReference type="PROSITE" id="PS50995">
    <property type="entry name" value="HTH_MARR_2"/>
    <property type="match status" value="1"/>
</dbReference>
<gene>
    <name evidence="2" type="ORF">GCM10025865_26600</name>
</gene>
<evidence type="ECO:0000313" key="3">
    <source>
        <dbReference type="Proteomes" id="UP001321475"/>
    </source>
</evidence>
<dbReference type="Pfam" id="PF12802">
    <property type="entry name" value="MarR_2"/>
    <property type="match status" value="1"/>
</dbReference>
<dbReference type="PANTHER" id="PTHR33164">
    <property type="entry name" value="TRANSCRIPTIONAL REGULATOR, MARR FAMILY"/>
    <property type="match status" value="1"/>
</dbReference>
<dbReference type="InterPro" id="IPR036390">
    <property type="entry name" value="WH_DNA-bd_sf"/>
</dbReference>
<keyword evidence="3" id="KW-1185">Reference proteome</keyword>
<name>A0ABM8G586_9CELL</name>
<dbReference type="SMART" id="SM00347">
    <property type="entry name" value="HTH_MARR"/>
    <property type="match status" value="1"/>
</dbReference>
<dbReference type="Proteomes" id="UP001321475">
    <property type="component" value="Chromosome"/>
</dbReference>
<sequence length="154" mass="16618">MDATGRRDLERLDRSLMRLRRFIETPAVLDDAGSPVELSTLLVLDAVTSGHDAAPTGSTIRDVAERLDVAHSTASRLVTRAEKAGAVTRGPSGADRRTSVVEATAAGRVLAERASQFRLARLGGITRTWDPRDVAALARLLDLFVDDKGSVDRR</sequence>